<sequence>MGEPREPKEPKGDLLIWERPEPSIRAALAPLSRERIVDAAIGLADAEGVAGVSLRKVAAVLDTRPMRLYGWLSTKEDLLDLMVDAVYGKMDISASSGDWRADVRAMANETRRMAKRHPWFIELLSGRPRLGPHALRNHEAVLSAFGDRHIDVVLRAAAVIDAYVIGAINLELAEERAERISGMNHEQWQHAMGPYMAKVLASGDFPMLTKVMRDASHPGAAAVFAVGLDAVLDGVALRMGL</sequence>
<keyword evidence="2 4" id="KW-0238">DNA-binding</keyword>
<gene>
    <name evidence="6" type="ORF">LZC94_46400</name>
</gene>
<evidence type="ECO:0000256" key="4">
    <source>
        <dbReference type="PROSITE-ProRule" id="PRU00335"/>
    </source>
</evidence>
<evidence type="ECO:0000259" key="5">
    <source>
        <dbReference type="PROSITE" id="PS50977"/>
    </source>
</evidence>
<evidence type="ECO:0000313" key="6">
    <source>
        <dbReference type="EMBL" id="WXB15240.1"/>
    </source>
</evidence>
<dbReference type="InterPro" id="IPR050109">
    <property type="entry name" value="HTH-type_TetR-like_transc_reg"/>
</dbReference>
<dbReference type="RefSeq" id="WP_394824865.1">
    <property type="nucleotide sequence ID" value="NZ_CP089984.1"/>
</dbReference>
<organism evidence="6 7">
    <name type="scientific">Pendulispora albinea</name>
    <dbReference type="NCBI Taxonomy" id="2741071"/>
    <lineage>
        <taxon>Bacteria</taxon>
        <taxon>Pseudomonadati</taxon>
        <taxon>Myxococcota</taxon>
        <taxon>Myxococcia</taxon>
        <taxon>Myxococcales</taxon>
        <taxon>Sorangiineae</taxon>
        <taxon>Pendulisporaceae</taxon>
        <taxon>Pendulispora</taxon>
    </lineage>
</organism>
<keyword evidence="7" id="KW-1185">Reference proteome</keyword>
<dbReference type="EMBL" id="CP089984">
    <property type="protein sequence ID" value="WXB15240.1"/>
    <property type="molecule type" value="Genomic_DNA"/>
</dbReference>
<dbReference type="SUPFAM" id="SSF48498">
    <property type="entry name" value="Tetracyclin repressor-like, C-terminal domain"/>
    <property type="match status" value="1"/>
</dbReference>
<evidence type="ECO:0000256" key="1">
    <source>
        <dbReference type="ARBA" id="ARBA00023015"/>
    </source>
</evidence>
<dbReference type="InterPro" id="IPR004111">
    <property type="entry name" value="Repressor_TetR_C"/>
</dbReference>
<dbReference type="PANTHER" id="PTHR30055:SF151">
    <property type="entry name" value="TRANSCRIPTIONAL REGULATORY PROTEIN"/>
    <property type="match status" value="1"/>
</dbReference>
<dbReference type="Gene3D" id="1.10.10.60">
    <property type="entry name" value="Homeodomain-like"/>
    <property type="match status" value="1"/>
</dbReference>
<dbReference type="InterPro" id="IPR001647">
    <property type="entry name" value="HTH_TetR"/>
</dbReference>
<dbReference type="InterPro" id="IPR036271">
    <property type="entry name" value="Tet_transcr_reg_TetR-rel_C_sf"/>
</dbReference>
<dbReference type="InterPro" id="IPR009057">
    <property type="entry name" value="Homeodomain-like_sf"/>
</dbReference>
<dbReference type="Gene3D" id="1.10.357.10">
    <property type="entry name" value="Tetracycline Repressor, domain 2"/>
    <property type="match status" value="1"/>
</dbReference>
<keyword evidence="1" id="KW-0805">Transcription regulation</keyword>
<evidence type="ECO:0000256" key="3">
    <source>
        <dbReference type="ARBA" id="ARBA00023163"/>
    </source>
</evidence>
<evidence type="ECO:0000256" key="2">
    <source>
        <dbReference type="ARBA" id="ARBA00023125"/>
    </source>
</evidence>
<dbReference type="Pfam" id="PF02909">
    <property type="entry name" value="TetR_C_1"/>
    <property type="match status" value="1"/>
</dbReference>
<dbReference type="SUPFAM" id="SSF46689">
    <property type="entry name" value="Homeodomain-like"/>
    <property type="match status" value="1"/>
</dbReference>
<accession>A0ABZ2M1J9</accession>
<feature type="DNA-binding region" description="H-T-H motif" evidence="4">
    <location>
        <begin position="53"/>
        <end position="72"/>
    </location>
</feature>
<proteinExistence type="predicted"/>
<dbReference type="PANTHER" id="PTHR30055">
    <property type="entry name" value="HTH-TYPE TRANSCRIPTIONAL REGULATOR RUTR"/>
    <property type="match status" value="1"/>
</dbReference>
<protein>
    <submittedName>
        <fullName evidence="6">TetR/AcrR family transcriptional regulator C-terminal domain-containing protein</fullName>
    </submittedName>
</protein>
<reference evidence="6 7" key="1">
    <citation type="submission" date="2021-12" db="EMBL/GenBank/DDBJ databases">
        <title>Discovery of the Pendulisporaceae a myxobacterial family with distinct sporulation behavior and unique specialized metabolism.</title>
        <authorList>
            <person name="Garcia R."/>
            <person name="Popoff A."/>
            <person name="Bader C.D."/>
            <person name="Loehr J."/>
            <person name="Walesch S."/>
            <person name="Walt C."/>
            <person name="Boldt J."/>
            <person name="Bunk B."/>
            <person name="Haeckl F.J.F.P.J."/>
            <person name="Gunesch A.P."/>
            <person name="Birkelbach J."/>
            <person name="Nuebel U."/>
            <person name="Pietschmann T."/>
            <person name="Bach T."/>
            <person name="Mueller R."/>
        </authorList>
    </citation>
    <scope>NUCLEOTIDE SEQUENCE [LARGE SCALE GENOMIC DNA]</scope>
    <source>
        <strain evidence="6 7">MSr11954</strain>
    </source>
</reference>
<evidence type="ECO:0000313" key="7">
    <source>
        <dbReference type="Proteomes" id="UP001370348"/>
    </source>
</evidence>
<keyword evidence="3" id="KW-0804">Transcription</keyword>
<name>A0ABZ2M1J9_9BACT</name>
<feature type="domain" description="HTH tetR-type" evidence="5">
    <location>
        <begin position="30"/>
        <end position="90"/>
    </location>
</feature>
<dbReference type="PROSITE" id="PS50977">
    <property type="entry name" value="HTH_TETR_2"/>
    <property type="match status" value="1"/>
</dbReference>
<dbReference type="Proteomes" id="UP001370348">
    <property type="component" value="Chromosome"/>
</dbReference>